<dbReference type="Proteomes" id="UP000886595">
    <property type="component" value="Unassembled WGS sequence"/>
</dbReference>
<reference evidence="2 3" key="1">
    <citation type="submission" date="2020-02" db="EMBL/GenBank/DDBJ databases">
        <authorList>
            <person name="Ma Q."/>
            <person name="Huang Y."/>
            <person name="Song X."/>
            <person name="Pei D."/>
        </authorList>
    </citation>
    <scope>NUCLEOTIDE SEQUENCE [LARGE SCALE GENOMIC DNA]</scope>
    <source>
        <strain evidence="2">Sxm20200214</strain>
        <tissue evidence="2">Leaf</tissue>
    </source>
</reference>
<keyword evidence="3" id="KW-1185">Reference proteome</keyword>
<feature type="compositionally biased region" description="Basic and acidic residues" evidence="1">
    <location>
        <begin position="1"/>
        <end position="22"/>
    </location>
</feature>
<sequence length="59" mass="6638">MEKISEKIHHRDDSSSDDEKKPSSPSSLKSKVYRLFGRKRTVHALLVLLVSSVLLSPTC</sequence>
<accession>A0A8X8AV37</accession>
<feature type="region of interest" description="Disordered" evidence="1">
    <location>
        <begin position="1"/>
        <end position="28"/>
    </location>
</feature>
<evidence type="ECO:0000313" key="3">
    <source>
        <dbReference type="Proteomes" id="UP000886595"/>
    </source>
</evidence>
<comment type="caution">
    <text evidence="2">The sequence shown here is derived from an EMBL/GenBank/DDBJ whole genome shotgun (WGS) entry which is preliminary data.</text>
</comment>
<evidence type="ECO:0000256" key="1">
    <source>
        <dbReference type="SAM" id="MobiDB-lite"/>
    </source>
</evidence>
<gene>
    <name evidence="2" type="ORF">Bca52824_023850</name>
</gene>
<protein>
    <submittedName>
        <fullName evidence="2">Uncharacterized protein</fullName>
    </submittedName>
</protein>
<evidence type="ECO:0000313" key="2">
    <source>
        <dbReference type="EMBL" id="KAG2312293.1"/>
    </source>
</evidence>
<name>A0A8X8AV37_BRACI</name>
<dbReference type="AlphaFoldDB" id="A0A8X8AV37"/>
<organism evidence="2 3">
    <name type="scientific">Brassica carinata</name>
    <name type="common">Ethiopian mustard</name>
    <name type="synonym">Abyssinian cabbage</name>
    <dbReference type="NCBI Taxonomy" id="52824"/>
    <lineage>
        <taxon>Eukaryota</taxon>
        <taxon>Viridiplantae</taxon>
        <taxon>Streptophyta</taxon>
        <taxon>Embryophyta</taxon>
        <taxon>Tracheophyta</taxon>
        <taxon>Spermatophyta</taxon>
        <taxon>Magnoliopsida</taxon>
        <taxon>eudicotyledons</taxon>
        <taxon>Gunneridae</taxon>
        <taxon>Pentapetalae</taxon>
        <taxon>rosids</taxon>
        <taxon>malvids</taxon>
        <taxon>Brassicales</taxon>
        <taxon>Brassicaceae</taxon>
        <taxon>Brassiceae</taxon>
        <taxon>Brassica</taxon>
    </lineage>
</organism>
<dbReference type="EMBL" id="JAAMPC010000005">
    <property type="protein sequence ID" value="KAG2312293.1"/>
    <property type="molecule type" value="Genomic_DNA"/>
</dbReference>
<proteinExistence type="predicted"/>